<sequence length="603" mass="68955">MGREKVSINLSSKAGIPLFKKFAMFDSGLVPLERTCKDAALFQRCRISSLRMDLFIGERSMELGDMAEETEEGIRYHWDKSDKLVKVLKDNRVTPYYSWCYVPLPVQPEGGSFRSIPTDWEKYREIMKNFAAHYRELDSPLGYQEIYNEPINPGAFFDGTPEDYNKLYEYGVTGIRQGDPEALVGGPAEAFVLPEQECRENIAAFLEFAEKKGLPLDFFSFHSYGFQEQVYVRRLHLMREVLAEKSCFNNAEIHINELNSVPPPWPYKKTKLEQPALLPEILTVIEVLLEETDVELVHWAQMLDSGVDALGLTDYLGRIRPGYFAFELYGRMPVERADVQCCPDLGCLASADKERFAALLWNKSEEVKEIEECIYGIPSTFAWADVCVIDSQFLKGLEKDPQRRLQKQFRLPVREGRVELPRFLLGIWDVLYIEGNAEPEGKVTLNPGLEIRQTLHYYPNRWKKCYAEYDKDSGCVYLGANGCEGRGTVLSLRIRNAGDSIRLQKVSCWGKGKLILRMDYYTDGYVKAVQFGGKREEFSRGTKRPADILAEEADELLEIGRYAPKGWEGEGLLSFFPEGTDGGYRENIRLTAPVSRLFDNLLD</sequence>
<gene>
    <name evidence="5" type="primary">xynB_5</name>
    <name evidence="5" type="ORF">BEH84_01516</name>
</gene>
<organism evidence="5 6">
    <name type="scientific">Eisenbergiella tayi</name>
    <dbReference type="NCBI Taxonomy" id="1432052"/>
    <lineage>
        <taxon>Bacteria</taxon>
        <taxon>Bacillati</taxon>
        <taxon>Bacillota</taxon>
        <taxon>Clostridia</taxon>
        <taxon>Lachnospirales</taxon>
        <taxon>Lachnospiraceae</taxon>
        <taxon>Eisenbergiella</taxon>
    </lineage>
</organism>
<comment type="caution">
    <text evidence="5">The sequence shown here is derived from an EMBL/GenBank/DDBJ whole genome shotgun (WGS) entry which is preliminary data.</text>
</comment>
<protein>
    <submittedName>
        <fullName evidence="5">Beta-xylosidase</fullName>
        <ecNumber evidence="5">3.2.1.37</ecNumber>
    </submittedName>
</protein>
<evidence type="ECO:0000313" key="6">
    <source>
        <dbReference type="Proteomes" id="UP000095003"/>
    </source>
</evidence>
<dbReference type="Gene3D" id="3.20.20.80">
    <property type="entry name" value="Glycosidases"/>
    <property type="match status" value="1"/>
</dbReference>
<evidence type="ECO:0000256" key="1">
    <source>
        <dbReference type="ARBA" id="ARBA00008875"/>
    </source>
</evidence>
<dbReference type="PANTHER" id="PTHR12631">
    <property type="entry name" value="ALPHA-L-IDURONIDASE"/>
    <property type="match status" value="1"/>
</dbReference>
<dbReference type="GO" id="GO:0009044">
    <property type="term" value="F:xylan 1,4-beta-xylosidase activity"/>
    <property type="evidence" value="ECO:0007669"/>
    <property type="project" value="UniProtKB-EC"/>
</dbReference>
<dbReference type="PANTHER" id="PTHR12631:SF10">
    <property type="entry name" value="BETA-XYLOSIDASE-LIKE PROTEIN-RELATED"/>
    <property type="match status" value="1"/>
</dbReference>
<dbReference type="AlphaFoldDB" id="A0A1E3AYL5"/>
<feature type="domain" description="Glycosyl hydrolases family 39 N-terminal catalytic" evidence="4">
    <location>
        <begin position="68"/>
        <end position="251"/>
    </location>
</feature>
<dbReference type="InterPro" id="IPR049166">
    <property type="entry name" value="GH39_cat"/>
</dbReference>
<dbReference type="EMBL" id="MCGI01000001">
    <property type="protein sequence ID" value="ODM13797.1"/>
    <property type="molecule type" value="Genomic_DNA"/>
</dbReference>
<dbReference type="Pfam" id="PF01229">
    <property type="entry name" value="Glyco_hydro_39"/>
    <property type="match status" value="1"/>
</dbReference>
<keyword evidence="2 5" id="KW-0378">Hydrolase</keyword>
<dbReference type="SUPFAM" id="SSF51445">
    <property type="entry name" value="(Trans)glycosidases"/>
    <property type="match status" value="1"/>
</dbReference>
<proteinExistence type="inferred from homology"/>
<accession>A0A1E3AYL5</accession>
<dbReference type="Proteomes" id="UP000095003">
    <property type="component" value="Unassembled WGS sequence"/>
</dbReference>
<evidence type="ECO:0000259" key="4">
    <source>
        <dbReference type="Pfam" id="PF01229"/>
    </source>
</evidence>
<evidence type="ECO:0000256" key="3">
    <source>
        <dbReference type="ARBA" id="ARBA00023295"/>
    </source>
</evidence>
<keyword evidence="3 5" id="KW-0326">Glycosidase</keyword>
<dbReference type="InterPro" id="IPR017853">
    <property type="entry name" value="GH"/>
</dbReference>
<dbReference type="EC" id="3.2.1.37" evidence="5"/>
<reference evidence="5 6" key="1">
    <citation type="submission" date="2016-07" db="EMBL/GenBank/DDBJ databases">
        <title>Characterization of isolates of Eisenbergiella tayi derived from blood cultures, using whole genome sequencing.</title>
        <authorList>
            <person name="Burdz T."/>
            <person name="Wiebe D."/>
            <person name="Huynh C."/>
            <person name="Bernard K."/>
        </authorList>
    </citation>
    <scope>NUCLEOTIDE SEQUENCE [LARGE SCALE GENOMIC DNA]</scope>
    <source>
        <strain evidence="5 6">NML 120489</strain>
    </source>
</reference>
<evidence type="ECO:0000256" key="2">
    <source>
        <dbReference type="ARBA" id="ARBA00022801"/>
    </source>
</evidence>
<dbReference type="RefSeq" id="WP_069156283.1">
    <property type="nucleotide sequence ID" value="NZ_DBFYTC010000022.1"/>
</dbReference>
<name>A0A1E3AYL5_9FIRM</name>
<evidence type="ECO:0000313" key="5">
    <source>
        <dbReference type="EMBL" id="ODM13797.1"/>
    </source>
</evidence>
<comment type="similarity">
    <text evidence="1">Belongs to the glycosyl hydrolase 39 family.</text>
</comment>
<dbReference type="InterPro" id="IPR051923">
    <property type="entry name" value="Glycosyl_Hydrolase_39"/>
</dbReference>